<dbReference type="AlphaFoldDB" id="A0A915J7B3"/>
<keyword evidence="2" id="KW-1185">Reference proteome</keyword>
<accession>A0A915J7B3</accession>
<reference evidence="3" key="1">
    <citation type="submission" date="2022-11" db="UniProtKB">
        <authorList>
            <consortium name="WormBaseParasite"/>
        </authorList>
    </citation>
    <scope>IDENTIFICATION</scope>
</reference>
<organism evidence="2 3">
    <name type="scientific">Romanomermis culicivorax</name>
    <name type="common">Nematode worm</name>
    <dbReference type="NCBI Taxonomy" id="13658"/>
    <lineage>
        <taxon>Eukaryota</taxon>
        <taxon>Metazoa</taxon>
        <taxon>Ecdysozoa</taxon>
        <taxon>Nematoda</taxon>
        <taxon>Enoplea</taxon>
        <taxon>Dorylaimia</taxon>
        <taxon>Mermithida</taxon>
        <taxon>Mermithoidea</taxon>
        <taxon>Mermithidae</taxon>
        <taxon>Romanomermis</taxon>
    </lineage>
</organism>
<proteinExistence type="predicted"/>
<feature type="region of interest" description="Disordered" evidence="1">
    <location>
        <begin position="1"/>
        <end position="24"/>
    </location>
</feature>
<name>A0A915J7B3_ROMCU</name>
<evidence type="ECO:0000256" key="1">
    <source>
        <dbReference type="SAM" id="MobiDB-lite"/>
    </source>
</evidence>
<dbReference type="Proteomes" id="UP000887565">
    <property type="component" value="Unplaced"/>
</dbReference>
<evidence type="ECO:0000313" key="2">
    <source>
        <dbReference type="Proteomes" id="UP000887565"/>
    </source>
</evidence>
<protein>
    <submittedName>
        <fullName evidence="3">Uncharacterized protein</fullName>
    </submittedName>
</protein>
<evidence type="ECO:0000313" key="3">
    <source>
        <dbReference type="WBParaSite" id="nRc.2.0.1.t21633-RA"/>
    </source>
</evidence>
<dbReference type="WBParaSite" id="nRc.2.0.1.t21633-RA">
    <property type="protein sequence ID" value="nRc.2.0.1.t21633-RA"/>
    <property type="gene ID" value="nRc.2.0.1.g21633"/>
</dbReference>
<sequence>MSKPVKPLDSCGDKDPGGGRDSGACRDSGCGGGFIGDRDPGCCRDPGGDEQYTFFEKSLIQKQKSGAIWRQALPLGEAQITTHVKDTIA</sequence>